<dbReference type="InterPro" id="IPR032828">
    <property type="entry name" value="PolyA_RNA-bd"/>
</dbReference>
<dbReference type="EMBL" id="PCTT01000039">
    <property type="protein sequence ID" value="PIP86928.1"/>
    <property type="molecule type" value="Genomic_DNA"/>
</dbReference>
<proteinExistence type="inferred from homology"/>
<evidence type="ECO:0000313" key="14">
    <source>
        <dbReference type="Proteomes" id="UP000231143"/>
    </source>
</evidence>
<feature type="domain" description="tRNA nucleotidyltransferase/poly(A) polymerase RNA and SrmB- binding" evidence="12">
    <location>
        <begin position="200"/>
        <end position="258"/>
    </location>
</feature>
<evidence type="ECO:0000256" key="9">
    <source>
        <dbReference type="SAM" id="MobiDB-lite"/>
    </source>
</evidence>
<feature type="compositionally biased region" description="Basic and acidic residues" evidence="9">
    <location>
        <begin position="490"/>
        <end position="503"/>
    </location>
</feature>
<dbReference type="AlphaFoldDB" id="A0A2H0DYH6"/>
<dbReference type="GO" id="GO:0000049">
    <property type="term" value="F:tRNA binding"/>
    <property type="evidence" value="ECO:0007669"/>
    <property type="project" value="TreeGrafter"/>
</dbReference>
<evidence type="ECO:0000256" key="8">
    <source>
        <dbReference type="RuleBase" id="RU003953"/>
    </source>
</evidence>
<dbReference type="NCBIfam" id="TIGR00277">
    <property type="entry name" value="HDIG"/>
    <property type="match status" value="1"/>
</dbReference>
<dbReference type="GO" id="GO:0046872">
    <property type="term" value="F:metal ion binding"/>
    <property type="evidence" value="ECO:0007669"/>
    <property type="project" value="UniProtKB-KW"/>
</dbReference>
<reference evidence="13 14" key="1">
    <citation type="submission" date="2017-09" db="EMBL/GenBank/DDBJ databases">
        <title>Depth-based differentiation of microbial function through sediment-hosted aquifers and enrichment of novel symbionts in the deep terrestrial subsurface.</title>
        <authorList>
            <person name="Probst A.J."/>
            <person name="Ladd B."/>
            <person name="Jarett J.K."/>
            <person name="Geller-Mcgrath D.E."/>
            <person name="Sieber C.M."/>
            <person name="Emerson J.B."/>
            <person name="Anantharaman K."/>
            <person name="Thomas B.C."/>
            <person name="Malmstrom R."/>
            <person name="Stieglmeier M."/>
            <person name="Klingl A."/>
            <person name="Woyke T."/>
            <person name="Ryan C.M."/>
            <person name="Banfield J.F."/>
        </authorList>
    </citation>
    <scope>NUCLEOTIDE SEQUENCE [LARGE SCALE GENOMIC DNA]</scope>
    <source>
        <strain evidence="13">CG22_combo_CG10-13_8_21_14_all_36_13</strain>
    </source>
</reference>
<dbReference type="PANTHER" id="PTHR46173">
    <property type="entry name" value="CCA TRNA NUCLEOTIDYLTRANSFERASE 1, MITOCHONDRIAL"/>
    <property type="match status" value="1"/>
</dbReference>
<dbReference type="GO" id="GO:0016779">
    <property type="term" value="F:nucleotidyltransferase activity"/>
    <property type="evidence" value="ECO:0007669"/>
    <property type="project" value="UniProtKB-KW"/>
</dbReference>
<keyword evidence="4" id="KW-0548">Nucleotidyltransferase</keyword>
<protein>
    <recommendedName>
        <fullName evidence="15">HD domain-containing protein</fullName>
    </recommendedName>
</protein>
<keyword evidence="2 8" id="KW-0808">Transferase</keyword>
<dbReference type="GO" id="GO:0000166">
    <property type="term" value="F:nucleotide binding"/>
    <property type="evidence" value="ECO:0007669"/>
    <property type="project" value="UniProtKB-KW"/>
</dbReference>
<dbReference type="CDD" id="cd00077">
    <property type="entry name" value="HDc"/>
    <property type="match status" value="1"/>
</dbReference>
<dbReference type="Gene3D" id="1.10.246.80">
    <property type="match status" value="1"/>
</dbReference>
<evidence type="ECO:0000313" key="13">
    <source>
        <dbReference type="EMBL" id="PIP86928.1"/>
    </source>
</evidence>
<dbReference type="SUPFAM" id="SSF81891">
    <property type="entry name" value="Poly A polymerase C-terminal region-like"/>
    <property type="match status" value="1"/>
</dbReference>
<comment type="cofactor">
    <cofactor evidence="1">
        <name>Mg(2+)</name>
        <dbReference type="ChEBI" id="CHEBI:18420"/>
    </cofactor>
</comment>
<dbReference type="GO" id="GO:0008033">
    <property type="term" value="P:tRNA processing"/>
    <property type="evidence" value="ECO:0007669"/>
    <property type="project" value="UniProtKB-KW"/>
</dbReference>
<keyword evidence="5" id="KW-0479">Metal-binding</keyword>
<evidence type="ECO:0000256" key="3">
    <source>
        <dbReference type="ARBA" id="ARBA00022694"/>
    </source>
</evidence>
<dbReference type="InterPro" id="IPR043519">
    <property type="entry name" value="NT_sf"/>
</dbReference>
<evidence type="ECO:0000256" key="6">
    <source>
        <dbReference type="ARBA" id="ARBA00022741"/>
    </source>
</evidence>
<feature type="domain" description="Poly A polymerase head" evidence="10">
    <location>
        <begin position="23"/>
        <end position="172"/>
    </location>
</feature>
<accession>A0A2H0DYH6</accession>
<evidence type="ECO:0000256" key="7">
    <source>
        <dbReference type="ARBA" id="ARBA00022842"/>
    </source>
</evidence>
<dbReference type="InterPro" id="IPR006675">
    <property type="entry name" value="HDIG_dom"/>
</dbReference>
<evidence type="ECO:0008006" key="15">
    <source>
        <dbReference type="Google" id="ProtNLM"/>
    </source>
</evidence>
<evidence type="ECO:0000256" key="4">
    <source>
        <dbReference type="ARBA" id="ARBA00022695"/>
    </source>
</evidence>
<evidence type="ECO:0000256" key="5">
    <source>
        <dbReference type="ARBA" id="ARBA00022723"/>
    </source>
</evidence>
<keyword evidence="8" id="KW-0694">RNA-binding</keyword>
<feature type="domain" description="HD" evidence="11">
    <location>
        <begin position="275"/>
        <end position="368"/>
    </location>
</feature>
<name>A0A2H0DYH6_9BACT</name>
<dbReference type="Gene3D" id="3.30.460.10">
    <property type="entry name" value="Beta Polymerase, domain 2"/>
    <property type="match status" value="1"/>
</dbReference>
<evidence type="ECO:0000259" key="11">
    <source>
        <dbReference type="Pfam" id="PF01966"/>
    </source>
</evidence>
<evidence type="ECO:0000256" key="1">
    <source>
        <dbReference type="ARBA" id="ARBA00001946"/>
    </source>
</evidence>
<dbReference type="SUPFAM" id="SSF81301">
    <property type="entry name" value="Nucleotidyltransferase"/>
    <property type="match status" value="1"/>
</dbReference>
<evidence type="ECO:0000259" key="12">
    <source>
        <dbReference type="Pfam" id="PF12627"/>
    </source>
</evidence>
<sequence>MKFIIPKEILKVAQTLENAGFEAYFVGGCVRDLFRDKKPKDWDVATNATPKEILEIFEHSHYDNDYGTVRVVNESVKDKTLEVIEVTTYRLEADYSDGRRPDNVEFSKKIEDDLERRDFTINALALRILEVNHETNKDISIDFSRETSEKVEKYKLIDLYGGIEDINNKTIRTVGKPEDRFNEDALRILRAIRLSAELHFDIEEKTKKAIEKSAKKLENIATERIRDEFQKIVMSDQPKHGLNMMRNLGVLEYVVPELIKTIGVEQNKNHSYELWDHLLEALQKSADENWSLEIRLSALFHDISKVETRRWAKEKNDWTFYGHEVVGSRVTQKVLERLKFPKKVIEKVVILVRWHMFFSDTETITLSAVRRMIRNVGRENIWDLMNVRVTDRIGMGRPKEKPYRLRKYHAMIEEALMDPIDVTMLKIDGNDIMEVNHETPGPKIGYTLHALLEEVLEDPKKNTKTFLVKRAKELLKLSVEELKELGIHGKEKKEEEGKKAIKDIRKKHWVK</sequence>
<dbReference type="InterPro" id="IPR050264">
    <property type="entry name" value="Bact_CCA-adding_enz_type3_sf"/>
</dbReference>
<dbReference type="Pfam" id="PF12627">
    <property type="entry name" value="PolyA_pol_RNAbd"/>
    <property type="match status" value="1"/>
</dbReference>
<dbReference type="InterPro" id="IPR003607">
    <property type="entry name" value="HD/PDEase_dom"/>
</dbReference>
<keyword evidence="7" id="KW-0460">Magnesium</keyword>
<dbReference type="CDD" id="cd05398">
    <property type="entry name" value="NT_ClassII-CCAase"/>
    <property type="match status" value="1"/>
</dbReference>
<dbReference type="InterPro" id="IPR002646">
    <property type="entry name" value="PolA_pol_head_dom"/>
</dbReference>
<keyword evidence="6" id="KW-0547">Nucleotide-binding</keyword>
<dbReference type="Proteomes" id="UP000231143">
    <property type="component" value="Unassembled WGS sequence"/>
</dbReference>
<evidence type="ECO:0000256" key="2">
    <source>
        <dbReference type="ARBA" id="ARBA00022679"/>
    </source>
</evidence>
<dbReference type="Gene3D" id="1.10.3090.10">
    <property type="entry name" value="cca-adding enzyme, domain 2"/>
    <property type="match status" value="1"/>
</dbReference>
<keyword evidence="3" id="KW-0819">tRNA processing</keyword>
<organism evidence="13 14">
    <name type="scientific">Candidatus Campbellbacteria bacterium CG22_combo_CG10-13_8_21_14_all_36_13</name>
    <dbReference type="NCBI Taxonomy" id="1974529"/>
    <lineage>
        <taxon>Bacteria</taxon>
        <taxon>Candidatus Campbelliibacteriota</taxon>
    </lineage>
</organism>
<comment type="similarity">
    <text evidence="8">Belongs to the tRNA nucleotidyltransferase/poly(A) polymerase family.</text>
</comment>
<comment type="caution">
    <text evidence="13">The sequence shown here is derived from an EMBL/GenBank/DDBJ whole genome shotgun (WGS) entry which is preliminary data.</text>
</comment>
<dbReference type="Pfam" id="PF01743">
    <property type="entry name" value="PolyA_pol"/>
    <property type="match status" value="1"/>
</dbReference>
<dbReference type="PANTHER" id="PTHR46173:SF1">
    <property type="entry name" value="CCA TRNA NUCLEOTIDYLTRANSFERASE 1, MITOCHONDRIAL"/>
    <property type="match status" value="1"/>
</dbReference>
<dbReference type="Pfam" id="PF01966">
    <property type="entry name" value="HD"/>
    <property type="match status" value="1"/>
</dbReference>
<evidence type="ECO:0000259" key="10">
    <source>
        <dbReference type="Pfam" id="PF01743"/>
    </source>
</evidence>
<gene>
    <name evidence="13" type="ORF">COW81_02965</name>
</gene>
<dbReference type="InterPro" id="IPR006674">
    <property type="entry name" value="HD_domain"/>
</dbReference>
<feature type="region of interest" description="Disordered" evidence="9">
    <location>
        <begin position="490"/>
        <end position="511"/>
    </location>
</feature>